<dbReference type="InterPro" id="IPR036866">
    <property type="entry name" value="RibonucZ/Hydroxyglut_hydro"/>
</dbReference>
<proteinExistence type="predicted"/>
<dbReference type="Gene3D" id="3.60.15.10">
    <property type="entry name" value="Ribonuclease Z/Hydroxyacylglutathione hydrolase-like"/>
    <property type="match status" value="1"/>
</dbReference>
<reference evidence="1 2" key="1">
    <citation type="journal article" date="2015" name="J. Biotechnol.">
        <title>Complete genome sequence of a malodorant-producing acetogen, Clostridium scatologenes ATCC 25775(T).</title>
        <authorList>
            <person name="Zhu Z."/>
            <person name="Guo T."/>
            <person name="Zheng H."/>
            <person name="Song T."/>
            <person name="Ouyang P."/>
            <person name="Xie J."/>
        </authorList>
    </citation>
    <scope>NUCLEOTIDE SEQUENCE [LARGE SCALE GENOMIC DNA]</scope>
    <source>
        <strain evidence="1 2">ATCC 25775</strain>
    </source>
</reference>
<organism evidence="1 2">
    <name type="scientific">Clostridium scatologenes</name>
    <dbReference type="NCBI Taxonomy" id="1548"/>
    <lineage>
        <taxon>Bacteria</taxon>
        <taxon>Bacillati</taxon>
        <taxon>Bacillota</taxon>
        <taxon>Clostridia</taxon>
        <taxon>Eubacteriales</taxon>
        <taxon>Clostridiaceae</taxon>
        <taxon>Clostridium</taxon>
    </lineage>
</organism>
<evidence type="ECO:0000313" key="2">
    <source>
        <dbReference type="Proteomes" id="UP000033115"/>
    </source>
</evidence>
<dbReference type="STRING" id="1548.CSCA_3997"/>
<accession>A0A0E3MAZ3</accession>
<dbReference type="AlphaFoldDB" id="A0A0E3MAZ3"/>
<dbReference type="Pfam" id="PF13483">
    <property type="entry name" value="Lactamase_B_3"/>
    <property type="match status" value="1"/>
</dbReference>
<gene>
    <name evidence="1" type="ORF">CSCA_3997</name>
</gene>
<dbReference type="HOGENOM" id="CLU_070010_3_0_9"/>
<keyword evidence="1" id="KW-0378">Hydrolase</keyword>
<evidence type="ECO:0000313" key="1">
    <source>
        <dbReference type="EMBL" id="AKA71122.1"/>
    </source>
</evidence>
<dbReference type="RefSeq" id="WP_029162494.1">
    <property type="nucleotide sequence ID" value="NZ_CP009933.1"/>
</dbReference>
<dbReference type="EMBL" id="CP009933">
    <property type="protein sequence ID" value="AKA71122.1"/>
    <property type="molecule type" value="Genomic_DNA"/>
</dbReference>
<dbReference type="SUPFAM" id="SSF56281">
    <property type="entry name" value="Metallo-hydrolase/oxidoreductase"/>
    <property type="match status" value="1"/>
</dbReference>
<dbReference type="KEGG" id="csq:CSCA_3997"/>
<name>A0A0E3MAZ3_CLOSL</name>
<sequence length="210" mass="23515">MIITWLGHSSFLIEDSHGRKVLTDPFDKSVGYKLFEGDVNLVTVSHHHFDHDYTEKIKYDNLIDKSGFFNLCDIPVTGISSYHDKVKGAKRGENIIFILDIDGYKVCHLGDLGYVLSPEEIQSLGHIDVLFIPIGGNYTINGKEASQVAKAINSPIVIPMHYKTPLLSFELEGLENFLTYMKNGEKVGSNKLVIEGSLENKSIVKILNFN</sequence>
<keyword evidence="2" id="KW-1185">Reference proteome</keyword>
<protein>
    <submittedName>
        <fullName evidence="1">Hydrolase</fullName>
    </submittedName>
</protein>
<dbReference type="PANTHER" id="PTHR42967:SF1">
    <property type="entry name" value="MBL FOLD METALLO-HYDROLASE"/>
    <property type="match status" value="1"/>
</dbReference>
<dbReference type="PANTHER" id="PTHR42967">
    <property type="entry name" value="METAL DEPENDENT HYDROLASE"/>
    <property type="match status" value="1"/>
</dbReference>
<dbReference type="GO" id="GO:0016787">
    <property type="term" value="F:hydrolase activity"/>
    <property type="evidence" value="ECO:0007669"/>
    <property type="project" value="UniProtKB-KW"/>
</dbReference>
<dbReference type="Proteomes" id="UP000033115">
    <property type="component" value="Chromosome"/>
</dbReference>